<feature type="domain" description="HNH nuclease" evidence="1">
    <location>
        <begin position="56"/>
        <end position="104"/>
    </location>
</feature>
<accession>A0A291AXK3</accession>
<evidence type="ECO:0000313" key="2">
    <source>
        <dbReference type="EMBL" id="ATE85749.1"/>
    </source>
</evidence>
<organism evidence="2 3">
    <name type="scientific">Shigella phage Sf12</name>
    <dbReference type="NCBI Taxonomy" id="2024315"/>
    <lineage>
        <taxon>Viruses</taxon>
        <taxon>Duplodnaviria</taxon>
        <taxon>Heunggongvirae</taxon>
        <taxon>Uroviricota</taxon>
        <taxon>Caudoviricetes</taxon>
        <taxon>Drexlerviridae</taxon>
        <taxon>Rogunavirinae</taxon>
        <taxon>Eastlansingvirus</taxon>
        <taxon>Eastlansingvirus Sf12</taxon>
    </lineage>
</organism>
<dbReference type="Pfam" id="PF13392">
    <property type="entry name" value="HNH_3"/>
    <property type="match status" value="1"/>
</dbReference>
<dbReference type="InterPro" id="IPR044925">
    <property type="entry name" value="His-Me_finger_sf"/>
</dbReference>
<dbReference type="Proteomes" id="UP000222681">
    <property type="component" value="Segment"/>
</dbReference>
<dbReference type="InterPro" id="IPR016177">
    <property type="entry name" value="DNA-bd_dom_sf"/>
</dbReference>
<keyword evidence="2" id="KW-0255">Endonuclease</keyword>
<keyword evidence="2" id="KW-0540">Nuclease</keyword>
<proteinExistence type="predicted"/>
<evidence type="ECO:0000313" key="3">
    <source>
        <dbReference type="Proteomes" id="UP000222681"/>
    </source>
</evidence>
<dbReference type="Gene3D" id="3.90.75.20">
    <property type="match status" value="1"/>
</dbReference>
<dbReference type="Gene3D" id="1.20.5.2050">
    <property type="match status" value="1"/>
</dbReference>
<reference evidence="2 3" key="1">
    <citation type="submission" date="2017-05" db="EMBL/GenBank/DDBJ databases">
        <title>The isolation and characterization of 16 novel Shigella-infecting phages from the environment.</title>
        <authorList>
            <person name="Doore S.M."/>
            <person name="Schrad J.R."/>
            <person name="Dover J.A."/>
            <person name="Parent K.N."/>
        </authorList>
    </citation>
    <scope>NUCLEOTIDE SEQUENCE [LARGE SCALE GENOMIC DNA]</scope>
</reference>
<protein>
    <submittedName>
        <fullName evidence="2">HNH homing endonuclease</fullName>
    </submittedName>
</protein>
<name>A0A291AXK3_9CAUD</name>
<sequence length="174" mass="20479">MSLVISNFDWLDYFSLSDDFKLFWKWRGDVRPQWNGNYAGKEAGTKNIGYIQIILNKKPFLAHRIIWEIYNGKIPKGMEIDHINHIRDDNRIENLRLVSKQDNLKNQSKRNDNTSGVTGVSWNKREQKFRAYININGKEKHIGYFVDLKSAVLARKSLEKEIGYHENHGAENER</sequence>
<dbReference type="GO" id="GO:0003677">
    <property type="term" value="F:DNA binding"/>
    <property type="evidence" value="ECO:0007669"/>
    <property type="project" value="InterPro"/>
</dbReference>
<dbReference type="SMART" id="SM00507">
    <property type="entry name" value="HNHc"/>
    <property type="match status" value="1"/>
</dbReference>
<gene>
    <name evidence="2" type="ORF">Sf12_gp23</name>
</gene>
<dbReference type="EMBL" id="MF158039">
    <property type="protein sequence ID" value="ATE85749.1"/>
    <property type="molecule type" value="Genomic_DNA"/>
</dbReference>
<dbReference type="SUPFAM" id="SSF54060">
    <property type="entry name" value="His-Me finger endonucleases"/>
    <property type="match status" value="1"/>
</dbReference>
<keyword evidence="3" id="KW-1185">Reference proteome</keyword>
<evidence type="ECO:0000259" key="1">
    <source>
        <dbReference type="SMART" id="SM00507"/>
    </source>
</evidence>
<dbReference type="CDD" id="cd00085">
    <property type="entry name" value="HNHc"/>
    <property type="match status" value="1"/>
</dbReference>
<dbReference type="InterPro" id="IPR003615">
    <property type="entry name" value="HNH_nuc"/>
</dbReference>
<dbReference type="GO" id="GO:0004519">
    <property type="term" value="F:endonuclease activity"/>
    <property type="evidence" value="ECO:0007669"/>
    <property type="project" value="UniProtKB-KW"/>
</dbReference>
<dbReference type="SUPFAM" id="SSF54171">
    <property type="entry name" value="DNA-binding domain"/>
    <property type="match status" value="1"/>
</dbReference>
<keyword evidence="2" id="KW-0378">Hydrolase</keyword>